<reference evidence="5" key="2">
    <citation type="journal article" date="2021" name="Microbiome">
        <title>Successional dynamics and alternative stable states in a saline activated sludge microbial community over 9 years.</title>
        <authorList>
            <person name="Wang Y."/>
            <person name="Ye J."/>
            <person name="Ju F."/>
            <person name="Liu L."/>
            <person name="Boyd J.A."/>
            <person name="Deng Y."/>
            <person name="Parks D.H."/>
            <person name="Jiang X."/>
            <person name="Yin X."/>
            <person name="Woodcroft B.J."/>
            <person name="Tyson G.W."/>
            <person name="Hugenholtz P."/>
            <person name="Polz M.F."/>
            <person name="Zhang T."/>
        </authorList>
    </citation>
    <scope>NUCLEOTIDE SEQUENCE</scope>
    <source>
        <strain evidence="5">HKST-UBA03</strain>
    </source>
</reference>
<evidence type="ECO:0000256" key="1">
    <source>
        <dbReference type="SAM" id="MobiDB-lite"/>
    </source>
</evidence>
<dbReference type="Pfam" id="PF22570">
    <property type="entry name" value="LiaF-TM"/>
    <property type="match status" value="1"/>
</dbReference>
<organism evidence="5 6">
    <name type="scientific">candidate division WWE3 bacterium</name>
    <dbReference type="NCBI Taxonomy" id="2053526"/>
    <lineage>
        <taxon>Bacteria</taxon>
        <taxon>Katanobacteria</taxon>
    </lineage>
</organism>
<protein>
    <recommendedName>
        <fullName evidence="7">Cell wall-active antibiotics response LiaF-like C-terminal domain-containing protein</fullName>
    </recommendedName>
</protein>
<keyword evidence="2" id="KW-1133">Transmembrane helix</keyword>
<evidence type="ECO:0000313" key="6">
    <source>
        <dbReference type="Proteomes" id="UP000751518"/>
    </source>
</evidence>
<dbReference type="AlphaFoldDB" id="A0A955LK71"/>
<feature type="transmembrane region" description="Helical" evidence="2">
    <location>
        <begin position="114"/>
        <end position="136"/>
    </location>
</feature>
<dbReference type="Proteomes" id="UP000751518">
    <property type="component" value="Unassembled WGS sequence"/>
</dbReference>
<dbReference type="InterPro" id="IPR024425">
    <property type="entry name" value="LiaF-like_C"/>
</dbReference>
<proteinExistence type="predicted"/>
<feature type="compositionally biased region" description="Polar residues" evidence="1">
    <location>
        <begin position="1"/>
        <end position="17"/>
    </location>
</feature>
<evidence type="ECO:0000313" key="5">
    <source>
        <dbReference type="EMBL" id="MCA9392025.1"/>
    </source>
</evidence>
<keyword evidence="2" id="KW-0472">Membrane</keyword>
<name>A0A955LK71_UNCKA</name>
<feature type="transmembrane region" description="Helical" evidence="2">
    <location>
        <begin position="89"/>
        <end position="107"/>
    </location>
</feature>
<comment type="caution">
    <text evidence="5">The sequence shown here is derived from an EMBL/GenBank/DDBJ whole genome shotgun (WGS) entry which is preliminary data.</text>
</comment>
<feature type="region of interest" description="Disordered" evidence="1">
    <location>
        <begin position="1"/>
        <end position="26"/>
    </location>
</feature>
<evidence type="ECO:0000256" key="2">
    <source>
        <dbReference type="SAM" id="Phobius"/>
    </source>
</evidence>
<sequence>MQEGSGSNQENKSDNTGGSVGGGASFEDRADMFAQRVEESAERFGNRMEKQFEPYKRSGNVVWALFLIFIGVMFLLNSTGVVGWNVWAYLWRFWPLFIVLAGVQILVGRSRAAGALVSIFAVLVLLCVGFMSLLAVRSTVVTDWNVRLPQWFLDVVSQTNGVGDELSQEATVEVDAFENVESRDLVLDVGLAEFTLVDQDVEDYLHYDAQFYQNFGGPLLDRSFTNNKLSLKFKQMDQHSSVGVSKSPTYNFTLGAVDVPTSFDFTVGAGSGEVDLTKVKVNDLYIDIGAGQMDLTLSDKSIPSDFKIEIGAGKFVLTLPKTVGFKLNYSVGVGSINVGEENIASIGKDDVYRSDNYDKTDLKVTISAEVGVGQLKIETK</sequence>
<gene>
    <name evidence="5" type="ORF">KC614_02360</name>
</gene>
<feature type="domain" description="Cell wall-active antibiotics response LiaF-like C-terminal" evidence="3">
    <location>
        <begin position="277"/>
        <end position="377"/>
    </location>
</feature>
<feature type="transmembrane region" description="Helical" evidence="2">
    <location>
        <begin position="61"/>
        <end position="83"/>
    </location>
</feature>
<dbReference type="EMBL" id="JAGQKZ010000015">
    <property type="protein sequence ID" value="MCA9392025.1"/>
    <property type="molecule type" value="Genomic_DNA"/>
</dbReference>
<evidence type="ECO:0000259" key="4">
    <source>
        <dbReference type="Pfam" id="PF22570"/>
    </source>
</evidence>
<reference evidence="5" key="1">
    <citation type="submission" date="2020-04" db="EMBL/GenBank/DDBJ databases">
        <authorList>
            <person name="Zhang T."/>
        </authorList>
    </citation>
    <scope>NUCLEOTIDE SEQUENCE</scope>
    <source>
        <strain evidence="5">HKST-UBA03</strain>
    </source>
</reference>
<keyword evidence="2" id="KW-0812">Transmembrane</keyword>
<dbReference type="InterPro" id="IPR054331">
    <property type="entry name" value="LiaF_TM"/>
</dbReference>
<dbReference type="Pfam" id="PF09922">
    <property type="entry name" value="LiaF-like_C"/>
    <property type="match status" value="1"/>
</dbReference>
<accession>A0A955LK71</accession>
<evidence type="ECO:0008006" key="7">
    <source>
        <dbReference type="Google" id="ProtNLM"/>
    </source>
</evidence>
<feature type="domain" description="LiaF transmembrane" evidence="4">
    <location>
        <begin position="62"/>
        <end position="131"/>
    </location>
</feature>
<evidence type="ECO:0000259" key="3">
    <source>
        <dbReference type="Pfam" id="PF09922"/>
    </source>
</evidence>